<dbReference type="OMA" id="HIFNAWI"/>
<dbReference type="EMBL" id="KN817630">
    <property type="protein sequence ID" value="KJA15976.1"/>
    <property type="molecule type" value="Genomic_DNA"/>
</dbReference>
<gene>
    <name evidence="1" type="ORF">HYPSUDRAFT_71670</name>
</gene>
<sequence>MTNSSDTDNSSVHAMLCNTWYGDGLEGDVFLLNADGTGEIISSSEMILCLGRPLRWRIVALHDPPTAPPPSLIDWILARTRPEPVLSATIEMQIVTERPQLTLYSRRATDTCPENLVDSAFAPREFRVTITRGAFVAWWSSRLRFPVPEYALQMTLDRSPYPPMEEWVPRMHSMLEQTRPFDKRCFVAQQLDTTRVEQGCVCM</sequence>
<proteinExistence type="predicted"/>
<accession>A0A0D2NH33</accession>
<name>A0A0D2NH33_HYPSF</name>
<evidence type="ECO:0000313" key="1">
    <source>
        <dbReference type="EMBL" id="KJA15976.1"/>
    </source>
</evidence>
<reference evidence="2" key="1">
    <citation type="submission" date="2014-04" db="EMBL/GenBank/DDBJ databases">
        <title>Evolutionary Origins and Diversification of the Mycorrhizal Mutualists.</title>
        <authorList>
            <consortium name="DOE Joint Genome Institute"/>
            <consortium name="Mycorrhizal Genomics Consortium"/>
            <person name="Kohler A."/>
            <person name="Kuo A."/>
            <person name="Nagy L.G."/>
            <person name="Floudas D."/>
            <person name="Copeland A."/>
            <person name="Barry K.W."/>
            <person name="Cichocki N."/>
            <person name="Veneault-Fourrey C."/>
            <person name="LaButti K."/>
            <person name="Lindquist E.A."/>
            <person name="Lipzen A."/>
            <person name="Lundell T."/>
            <person name="Morin E."/>
            <person name="Murat C."/>
            <person name="Riley R."/>
            <person name="Ohm R."/>
            <person name="Sun H."/>
            <person name="Tunlid A."/>
            <person name="Henrissat B."/>
            <person name="Grigoriev I.V."/>
            <person name="Hibbett D.S."/>
            <person name="Martin F."/>
        </authorList>
    </citation>
    <scope>NUCLEOTIDE SEQUENCE [LARGE SCALE GENOMIC DNA]</scope>
    <source>
        <strain evidence="2">FD-334 SS-4</strain>
    </source>
</reference>
<dbReference type="Proteomes" id="UP000054270">
    <property type="component" value="Unassembled WGS sequence"/>
</dbReference>
<dbReference type="OrthoDB" id="2935237at2759"/>
<keyword evidence="2" id="KW-1185">Reference proteome</keyword>
<protein>
    <submittedName>
        <fullName evidence="1">Uncharacterized protein</fullName>
    </submittedName>
</protein>
<dbReference type="AlphaFoldDB" id="A0A0D2NH33"/>
<organism evidence="1 2">
    <name type="scientific">Hypholoma sublateritium (strain FD-334 SS-4)</name>
    <dbReference type="NCBI Taxonomy" id="945553"/>
    <lineage>
        <taxon>Eukaryota</taxon>
        <taxon>Fungi</taxon>
        <taxon>Dikarya</taxon>
        <taxon>Basidiomycota</taxon>
        <taxon>Agaricomycotina</taxon>
        <taxon>Agaricomycetes</taxon>
        <taxon>Agaricomycetidae</taxon>
        <taxon>Agaricales</taxon>
        <taxon>Agaricineae</taxon>
        <taxon>Strophariaceae</taxon>
        <taxon>Hypholoma</taxon>
    </lineage>
</organism>
<evidence type="ECO:0000313" key="2">
    <source>
        <dbReference type="Proteomes" id="UP000054270"/>
    </source>
</evidence>